<evidence type="ECO:0000313" key="2">
    <source>
        <dbReference type="Proteomes" id="UP000887565"/>
    </source>
</evidence>
<sequence length="69" mass="8027">MNEPIKKSEKLNQESTSQSGNQPTGHRSWNQLTTRKLTNRSENQWRNQPMRKSTTDPIQPGNQPHVKML</sequence>
<feature type="compositionally biased region" description="Polar residues" evidence="1">
    <location>
        <begin position="13"/>
        <end position="62"/>
    </location>
</feature>
<name>A0A915ISY6_ROMCU</name>
<keyword evidence="2" id="KW-1185">Reference proteome</keyword>
<accession>A0A915ISY6</accession>
<dbReference type="WBParaSite" id="nRc.2.0.1.t16926-RA">
    <property type="protein sequence ID" value="nRc.2.0.1.t16926-RA"/>
    <property type="gene ID" value="nRc.2.0.1.g16926"/>
</dbReference>
<dbReference type="AlphaFoldDB" id="A0A915ISY6"/>
<feature type="compositionally biased region" description="Basic and acidic residues" evidence="1">
    <location>
        <begin position="1"/>
        <end position="12"/>
    </location>
</feature>
<protein>
    <submittedName>
        <fullName evidence="3">Uncharacterized protein</fullName>
    </submittedName>
</protein>
<evidence type="ECO:0000313" key="3">
    <source>
        <dbReference type="WBParaSite" id="nRc.2.0.1.t16926-RA"/>
    </source>
</evidence>
<reference evidence="3" key="1">
    <citation type="submission" date="2022-11" db="UniProtKB">
        <authorList>
            <consortium name="WormBaseParasite"/>
        </authorList>
    </citation>
    <scope>IDENTIFICATION</scope>
</reference>
<organism evidence="2 3">
    <name type="scientific">Romanomermis culicivorax</name>
    <name type="common">Nematode worm</name>
    <dbReference type="NCBI Taxonomy" id="13658"/>
    <lineage>
        <taxon>Eukaryota</taxon>
        <taxon>Metazoa</taxon>
        <taxon>Ecdysozoa</taxon>
        <taxon>Nematoda</taxon>
        <taxon>Enoplea</taxon>
        <taxon>Dorylaimia</taxon>
        <taxon>Mermithida</taxon>
        <taxon>Mermithoidea</taxon>
        <taxon>Mermithidae</taxon>
        <taxon>Romanomermis</taxon>
    </lineage>
</organism>
<dbReference type="Proteomes" id="UP000887565">
    <property type="component" value="Unplaced"/>
</dbReference>
<feature type="region of interest" description="Disordered" evidence="1">
    <location>
        <begin position="1"/>
        <end position="69"/>
    </location>
</feature>
<evidence type="ECO:0000256" key="1">
    <source>
        <dbReference type="SAM" id="MobiDB-lite"/>
    </source>
</evidence>
<proteinExistence type="predicted"/>